<dbReference type="EMBL" id="MCBS01013404">
    <property type="protein sequence ID" value="RKF84240.1"/>
    <property type="molecule type" value="Genomic_DNA"/>
</dbReference>
<evidence type="ECO:0000256" key="1">
    <source>
        <dbReference type="SAM" id="MobiDB-lite"/>
    </source>
</evidence>
<feature type="region of interest" description="Disordered" evidence="1">
    <location>
        <begin position="125"/>
        <end position="166"/>
    </location>
</feature>
<sequence>MQVTEMPRHKTERSEWIAWRTEAQTKLNTDGRAIGNDQEQFGYLYMHLQTGAQKRIQQWYNMCLKTNTNCNPMAFLERAEGTFGDPNEKKNARTLLSATKQRSDESFSDFITKFEELLAQAGDEEWSQDVQPAPLNNTSRSGQGNWQETADGKAKERAPWASPEERDRRRESRLCLRCGGADHLQKACKYRSAIIFGKRLAPGESRLREPSFNVDREFKISTHALSPTKNFCDFKKSCVSLSNCHSLKPDLAEYNTYDKDEEVEHGITCKDTDTSGNSNEDKRKYPAINEGKKVTQLESMMETEPMMVDIQVNDIVFEEASVDTGNTCYITISEKTALKIRLPTRKLARSRRIKGVSQDMSEMITHISWAKIDVGGYQVQKAY</sequence>
<feature type="non-terminal residue" evidence="2">
    <location>
        <position position="383"/>
    </location>
</feature>
<comment type="caution">
    <text evidence="2">The sequence shown here is derived from an EMBL/GenBank/DDBJ whole genome shotgun (WGS) entry which is preliminary data.</text>
</comment>
<gene>
    <name evidence="2" type="ORF">GcM1_134006</name>
</gene>
<dbReference type="AlphaFoldDB" id="A0A420JBS4"/>
<organism evidence="2 3">
    <name type="scientific">Golovinomyces cichoracearum</name>
    <dbReference type="NCBI Taxonomy" id="62708"/>
    <lineage>
        <taxon>Eukaryota</taxon>
        <taxon>Fungi</taxon>
        <taxon>Dikarya</taxon>
        <taxon>Ascomycota</taxon>
        <taxon>Pezizomycotina</taxon>
        <taxon>Leotiomycetes</taxon>
        <taxon>Erysiphales</taxon>
        <taxon>Erysiphaceae</taxon>
        <taxon>Golovinomyces</taxon>
    </lineage>
</organism>
<evidence type="ECO:0008006" key="4">
    <source>
        <dbReference type="Google" id="ProtNLM"/>
    </source>
</evidence>
<feature type="compositionally biased region" description="Basic and acidic residues" evidence="1">
    <location>
        <begin position="150"/>
        <end position="166"/>
    </location>
</feature>
<accession>A0A420JBS4</accession>
<dbReference type="Proteomes" id="UP000285326">
    <property type="component" value="Unassembled WGS sequence"/>
</dbReference>
<proteinExistence type="predicted"/>
<feature type="compositionally biased region" description="Polar residues" evidence="1">
    <location>
        <begin position="128"/>
        <end position="148"/>
    </location>
</feature>
<evidence type="ECO:0000313" key="2">
    <source>
        <dbReference type="EMBL" id="RKF84240.1"/>
    </source>
</evidence>
<evidence type="ECO:0000313" key="3">
    <source>
        <dbReference type="Proteomes" id="UP000285326"/>
    </source>
</evidence>
<protein>
    <recommendedName>
        <fullName evidence="4">Retrotransposon gag domain-containing protein</fullName>
    </recommendedName>
</protein>
<name>A0A420JBS4_9PEZI</name>
<reference evidence="2 3" key="1">
    <citation type="journal article" date="2018" name="BMC Genomics">
        <title>Comparative genome analyses reveal sequence features reflecting distinct modes of host-adaptation between dicot and monocot powdery mildew.</title>
        <authorList>
            <person name="Wu Y."/>
            <person name="Ma X."/>
            <person name="Pan Z."/>
            <person name="Kale S.D."/>
            <person name="Song Y."/>
            <person name="King H."/>
            <person name="Zhang Q."/>
            <person name="Presley C."/>
            <person name="Deng X."/>
            <person name="Wei C.I."/>
            <person name="Xiao S."/>
        </authorList>
    </citation>
    <scope>NUCLEOTIDE SEQUENCE [LARGE SCALE GENOMIC DNA]</scope>
    <source>
        <strain evidence="2">UMSG1</strain>
    </source>
</reference>